<dbReference type="Gene3D" id="3.60.60.10">
    <property type="entry name" value="Penicillin V Acylase, Chain A"/>
    <property type="match status" value="1"/>
</dbReference>
<gene>
    <name evidence="1" type="ORF">S01H4_13889</name>
</gene>
<reference evidence="1" key="1">
    <citation type="journal article" date="2014" name="Front. Microbiol.">
        <title>High frequency of phylogenetically diverse reductive dehalogenase-homologous genes in deep subseafloor sedimentary metagenomes.</title>
        <authorList>
            <person name="Kawai M."/>
            <person name="Futagami T."/>
            <person name="Toyoda A."/>
            <person name="Takaki Y."/>
            <person name="Nishi S."/>
            <person name="Hori S."/>
            <person name="Arai W."/>
            <person name="Tsubouchi T."/>
            <person name="Morono Y."/>
            <person name="Uchiyama I."/>
            <person name="Ito T."/>
            <person name="Fujiyama A."/>
            <person name="Inagaki F."/>
            <person name="Takami H."/>
        </authorList>
    </citation>
    <scope>NUCLEOTIDE SEQUENCE</scope>
    <source>
        <strain evidence="1">Expedition CK06-06</strain>
    </source>
</reference>
<sequence length="252" mass="28653">MNEKQLAIGETTIGGRRELRNTEGMFYIEEIQRITLERCTTAREAIKLAGELIKKYGYCDFGECLTFADPKEVWHFEVFGAGPLVIGGVWAAVRIPDDHVGVSANIPRIAELDLGDPDNYMASENVFSVAEEMGWWDPDSGEEFKFWKAYSGRKAFSTREYFVLSSVAPSLNLDRNADELPFSVKPEKKLSVQDVMAFYRQTYAGTELDMTKNLMVKKQRSDEMISATQIKEKLIRWVDVKSSLYTTTPKNN</sequence>
<dbReference type="EMBL" id="BART01006105">
    <property type="protein sequence ID" value="GAG57859.1"/>
    <property type="molecule type" value="Genomic_DNA"/>
</dbReference>
<dbReference type="GO" id="GO:0006508">
    <property type="term" value="P:proteolysis"/>
    <property type="evidence" value="ECO:0007669"/>
    <property type="project" value="InterPro"/>
</dbReference>
<name>X0YNJ7_9ZZZZ</name>
<dbReference type="PANTHER" id="PTHR12994:SF17">
    <property type="entry name" value="LD30995P"/>
    <property type="match status" value="1"/>
</dbReference>
<dbReference type="GO" id="GO:0016805">
    <property type="term" value="F:dipeptidase activity"/>
    <property type="evidence" value="ECO:0007669"/>
    <property type="project" value="InterPro"/>
</dbReference>
<dbReference type="AlphaFoldDB" id="X0YNJ7"/>
<dbReference type="PANTHER" id="PTHR12994">
    <property type="entry name" value="SECERNIN"/>
    <property type="match status" value="1"/>
</dbReference>
<evidence type="ECO:0008006" key="2">
    <source>
        <dbReference type="Google" id="ProtNLM"/>
    </source>
</evidence>
<dbReference type="InterPro" id="IPR005322">
    <property type="entry name" value="Peptidase_C69"/>
</dbReference>
<comment type="caution">
    <text evidence="1">The sequence shown here is derived from an EMBL/GenBank/DDBJ whole genome shotgun (WGS) entry which is preliminary data.</text>
</comment>
<accession>X0YNJ7</accession>
<protein>
    <recommendedName>
        <fullName evidence="2">Dipeptidase</fullName>
    </recommendedName>
</protein>
<dbReference type="GO" id="GO:0070004">
    <property type="term" value="F:cysteine-type exopeptidase activity"/>
    <property type="evidence" value="ECO:0007669"/>
    <property type="project" value="InterPro"/>
</dbReference>
<proteinExistence type="predicted"/>
<dbReference type="Pfam" id="PF03577">
    <property type="entry name" value="Peptidase_C69"/>
    <property type="match status" value="1"/>
</dbReference>
<evidence type="ECO:0000313" key="1">
    <source>
        <dbReference type="EMBL" id="GAG57859.1"/>
    </source>
</evidence>
<organism evidence="1">
    <name type="scientific">marine sediment metagenome</name>
    <dbReference type="NCBI Taxonomy" id="412755"/>
    <lineage>
        <taxon>unclassified sequences</taxon>
        <taxon>metagenomes</taxon>
        <taxon>ecological metagenomes</taxon>
    </lineage>
</organism>